<feature type="region of interest" description="Disordered" evidence="1">
    <location>
        <begin position="60"/>
        <end position="81"/>
    </location>
</feature>
<evidence type="ECO:0000313" key="3">
    <source>
        <dbReference type="Proteomes" id="UP000471166"/>
    </source>
</evidence>
<accession>A0A6P1CU42</accession>
<dbReference type="OMA" id="GATIPRM"/>
<reference evidence="2 3" key="1">
    <citation type="submission" date="2020-01" db="EMBL/GenBank/DDBJ databases">
        <title>Genetics and antimicrobial susceptibilities of Nocardia species isolated from the soil; a comparison with species isolated from humans.</title>
        <authorList>
            <person name="Carrasco G."/>
            <person name="Monzon S."/>
            <person name="Sansegundo M."/>
            <person name="Garcia E."/>
            <person name="Garrido N."/>
            <person name="Medina M.J."/>
            <person name="Villalon P."/>
            <person name="Ramirez-Arocha A.C."/>
            <person name="Jimenez P."/>
            <person name="Cuesta I."/>
            <person name="Valdezate S."/>
        </authorList>
    </citation>
    <scope>NUCLEOTIDE SEQUENCE [LARGE SCALE GENOMIC DNA]</scope>
    <source>
        <strain evidence="2 3">CNM20110626</strain>
    </source>
</reference>
<comment type="caution">
    <text evidence="2">The sequence shown here is derived from an EMBL/GenBank/DDBJ whole genome shotgun (WGS) entry which is preliminary data.</text>
</comment>
<name>A0A6P1CU42_9NOCA</name>
<sequence>MVTLYANQTVVRAEDLPEVIRAAEVLNIGVKIENVAVPLGDDTYSMEWIVTRDEEAPAYEEWDGRYEESEDEEPAELTAVD</sequence>
<evidence type="ECO:0000256" key="1">
    <source>
        <dbReference type="SAM" id="MobiDB-lite"/>
    </source>
</evidence>
<dbReference type="AlphaFoldDB" id="A0A6P1CU42"/>
<organism evidence="2 3">
    <name type="scientific">Nocardia cyriacigeorgica</name>
    <dbReference type="NCBI Taxonomy" id="135487"/>
    <lineage>
        <taxon>Bacteria</taxon>
        <taxon>Bacillati</taxon>
        <taxon>Actinomycetota</taxon>
        <taxon>Actinomycetes</taxon>
        <taxon>Mycobacteriales</taxon>
        <taxon>Nocardiaceae</taxon>
        <taxon>Nocardia</taxon>
    </lineage>
</organism>
<dbReference type="Proteomes" id="UP000471166">
    <property type="component" value="Unassembled WGS sequence"/>
</dbReference>
<dbReference type="EMBL" id="JAAGVB010000034">
    <property type="protein sequence ID" value="NEW34924.1"/>
    <property type="molecule type" value="Genomic_DNA"/>
</dbReference>
<gene>
    <name evidence="2" type="ORF">GV791_20510</name>
</gene>
<evidence type="ECO:0000313" key="2">
    <source>
        <dbReference type="EMBL" id="NEW34924.1"/>
    </source>
</evidence>
<proteinExistence type="predicted"/>
<protein>
    <submittedName>
        <fullName evidence="2">Uncharacterized protein</fullName>
    </submittedName>
</protein>
<dbReference type="RefSeq" id="WP_014349720.1">
    <property type="nucleotide sequence ID" value="NZ_AP026975.1"/>
</dbReference>